<accession>A0AAE9PXW1</accession>
<evidence type="ECO:0000313" key="1">
    <source>
        <dbReference type="EMBL" id="UZZ64337.1"/>
    </source>
</evidence>
<organism evidence="1 2">
    <name type="scientific">Escherichia phage A5-4</name>
    <dbReference type="NCBI Taxonomy" id="2996162"/>
    <lineage>
        <taxon>Viruses</taxon>
        <taxon>Duplodnaviria</taxon>
        <taxon>Heunggongvirae</taxon>
        <taxon>Uroviricota</taxon>
        <taxon>Caudoviricetes</taxon>
        <taxon>Vequintavirinae</taxon>
    </lineage>
</organism>
<dbReference type="Proteomes" id="UP001236076">
    <property type="component" value="Segment"/>
</dbReference>
<protein>
    <submittedName>
        <fullName evidence="1">Uncharacterized protein</fullName>
    </submittedName>
</protein>
<reference evidence="1 2" key="1">
    <citation type="submission" date="2022-10" db="EMBL/GenBank/DDBJ databases">
        <authorList>
            <person name="Cortes-Martin A."/>
            <person name="Buttimer C.T.H."/>
            <person name="Hill C."/>
        </authorList>
    </citation>
    <scope>NUCLEOTIDE SEQUENCE [LARGE SCALE GENOMIC DNA]</scope>
</reference>
<dbReference type="EMBL" id="OP744025">
    <property type="protein sequence ID" value="UZZ64337.1"/>
    <property type="molecule type" value="Genomic_DNA"/>
</dbReference>
<proteinExistence type="predicted"/>
<keyword evidence="2" id="KW-1185">Reference proteome</keyword>
<evidence type="ECO:0000313" key="2">
    <source>
        <dbReference type="Proteomes" id="UP001236076"/>
    </source>
</evidence>
<name>A0AAE9PXW1_9CAUD</name>
<gene>
    <name evidence="1" type="ORF">A54_97</name>
</gene>
<sequence>MHNNIITDRAATMRPGDRARLQVGAYPFPTYDFCKVTAVENNPFDPDTVIIWYEGRGNKYEDVLWRDEHINIIRY</sequence>